<dbReference type="AlphaFoldDB" id="A0A0A2VV47"/>
<dbReference type="PANTHER" id="PTHR11530">
    <property type="entry name" value="D-AMINO ACID OXIDASE"/>
    <property type="match status" value="1"/>
</dbReference>
<evidence type="ECO:0000256" key="4">
    <source>
        <dbReference type="ARBA" id="ARBA00022827"/>
    </source>
</evidence>
<reference evidence="7 8" key="1">
    <citation type="submission" date="2012-10" db="EMBL/GenBank/DDBJ databases">
        <title>Genome sequencing and analysis of entomopathogenic fungi Beauveria bassiana D1-5.</title>
        <authorList>
            <person name="Li Q."/>
            <person name="Wang L."/>
            <person name="Zhang Z."/>
            <person name="Wang Q."/>
            <person name="Ren J."/>
            <person name="Wang M."/>
            <person name="Xu W."/>
            <person name="Wang J."/>
            <person name="Lu Y."/>
            <person name="Du Q."/>
            <person name="Sun Z."/>
        </authorList>
    </citation>
    <scope>NUCLEOTIDE SEQUENCE [LARGE SCALE GENOMIC DNA]</scope>
    <source>
        <strain evidence="7 8">D1-5</strain>
    </source>
</reference>
<dbReference type="PANTHER" id="PTHR11530:SF26">
    <property type="entry name" value="FAD DEPENDENT OXIDOREDUCTASE SUPERFAMILY (AFU_ORTHOLOGUE AFUA_5G13940)"/>
    <property type="match status" value="1"/>
</dbReference>
<dbReference type="EMBL" id="ANFO01000368">
    <property type="protein sequence ID" value="KGQ10045.1"/>
    <property type="molecule type" value="Genomic_DNA"/>
</dbReference>
<comment type="caution">
    <text evidence="7">The sequence shown here is derived from an EMBL/GenBank/DDBJ whole genome shotgun (WGS) entry which is preliminary data.</text>
</comment>
<dbReference type="InterPro" id="IPR006076">
    <property type="entry name" value="FAD-dep_OxRdtase"/>
</dbReference>
<dbReference type="GO" id="GO:0071949">
    <property type="term" value="F:FAD binding"/>
    <property type="evidence" value="ECO:0007669"/>
    <property type="project" value="InterPro"/>
</dbReference>
<evidence type="ECO:0000256" key="2">
    <source>
        <dbReference type="ARBA" id="ARBA00006730"/>
    </source>
</evidence>
<evidence type="ECO:0000313" key="7">
    <source>
        <dbReference type="EMBL" id="KGQ10045.1"/>
    </source>
</evidence>
<evidence type="ECO:0000256" key="5">
    <source>
        <dbReference type="ARBA" id="ARBA00023002"/>
    </source>
</evidence>
<comment type="cofactor">
    <cofactor evidence="1">
        <name>FAD</name>
        <dbReference type="ChEBI" id="CHEBI:57692"/>
    </cofactor>
</comment>
<protein>
    <submittedName>
        <fullName evidence="7">D-aspartate oxidase</fullName>
    </submittedName>
</protein>
<feature type="domain" description="FAD dependent oxidoreductase" evidence="6">
    <location>
        <begin position="5"/>
        <end position="315"/>
    </location>
</feature>
<dbReference type="Gene3D" id="3.30.9.10">
    <property type="entry name" value="D-Amino Acid Oxidase, subunit A, domain 2"/>
    <property type="match status" value="1"/>
</dbReference>
<evidence type="ECO:0000256" key="3">
    <source>
        <dbReference type="ARBA" id="ARBA00022630"/>
    </source>
</evidence>
<dbReference type="OrthoDB" id="409956at2759"/>
<dbReference type="STRING" id="1245745.A0A0A2VV47"/>
<dbReference type="GO" id="GO:0003884">
    <property type="term" value="F:D-amino-acid oxidase activity"/>
    <property type="evidence" value="ECO:0007669"/>
    <property type="project" value="InterPro"/>
</dbReference>
<accession>A0A0A2VV47</accession>
<dbReference type="SUPFAM" id="SSF54373">
    <property type="entry name" value="FAD-linked reductases, C-terminal domain"/>
    <property type="match status" value="1"/>
</dbReference>
<keyword evidence="5" id="KW-0560">Oxidoreductase</keyword>
<keyword evidence="3" id="KW-0285">Flavoprotein</keyword>
<dbReference type="eggNOG" id="KOG3923">
    <property type="taxonomic scope" value="Eukaryota"/>
</dbReference>
<dbReference type="SUPFAM" id="SSF51971">
    <property type="entry name" value="Nucleotide-binding domain"/>
    <property type="match status" value="1"/>
</dbReference>
<dbReference type="HOGENOM" id="CLU_034311_2_0_1"/>
<gene>
    <name evidence="7" type="ORF">BBAD15_g4613</name>
</gene>
<dbReference type="GO" id="GO:0019478">
    <property type="term" value="P:D-amino acid catabolic process"/>
    <property type="evidence" value="ECO:0007669"/>
    <property type="project" value="TreeGrafter"/>
</dbReference>
<dbReference type="Pfam" id="PF01266">
    <property type="entry name" value="DAO"/>
    <property type="match status" value="1"/>
</dbReference>
<keyword evidence="4" id="KW-0274">FAD</keyword>
<dbReference type="Proteomes" id="UP000030106">
    <property type="component" value="Unassembled WGS sequence"/>
</dbReference>
<evidence type="ECO:0000256" key="1">
    <source>
        <dbReference type="ARBA" id="ARBA00001974"/>
    </source>
</evidence>
<dbReference type="GO" id="GO:0005737">
    <property type="term" value="C:cytoplasm"/>
    <property type="evidence" value="ECO:0007669"/>
    <property type="project" value="TreeGrafter"/>
</dbReference>
<name>A0A0A2VV47_BEABA</name>
<organism evidence="7 8">
    <name type="scientific">Beauveria bassiana D1-5</name>
    <dbReference type="NCBI Taxonomy" id="1245745"/>
    <lineage>
        <taxon>Eukaryota</taxon>
        <taxon>Fungi</taxon>
        <taxon>Dikarya</taxon>
        <taxon>Ascomycota</taxon>
        <taxon>Pezizomycotina</taxon>
        <taxon>Sordariomycetes</taxon>
        <taxon>Hypocreomycetidae</taxon>
        <taxon>Hypocreales</taxon>
        <taxon>Cordycipitaceae</taxon>
        <taxon>Beauveria</taxon>
    </lineage>
</organism>
<evidence type="ECO:0000313" key="8">
    <source>
        <dbReference type="Proteomes" id="UP000030106"/>
    </source>
</evidence>
<evidence type="ECO:0000259" key="6">
    <source>
        <dbReference type="Pfam" id="PF01266"/>
    </source>
</evidence>
<sequence>MPSPRAGAHFRPVPVKTKQDAFENTMMLETYEELKRIADDPDIEDAGVTLITAVEYFDTTPTEDELDMFAVWPEYRLLEPDEMPTEGTAKSIKAGLTYSSWVIDTPTYLGWLQGQAESLGAIFVRSRLGAVQEAAFVAQEHRPDLAIPKIVVNASGTGFGDTRCFPTRSQYMLISNSYHSTVSHHSADGHTTVVIPRPFGGTVIGGTVEPHNWSPNNSRLAIEKILRRVAAVCPDLLQVPADDSSLPPAINVRQAYIGRIPMRKGGLRLEKEVITFNLPSEDSLDNELSSMSIVHCYGAGPNGFKIGWAIASRATSLVDQCCAASGNSI</sequence>
<dbReference type="InterPro" id="IPR023209">
    <property type="entry name" value="DAO"/>
</dbReference>
<proteinExistence type="inferred from homology"/>
<comment type="similarity">
    <text evidence="2">Belongs to the DAMOX/DASOX family.</text>
</comment>
<dbReference type="Gene3D" id="3.40.50.720">
    <property type="entry name" value="NAD(P)-binding Rossmann-like Domain"/>
    <property type="match status" value="1"/>
</dbReference>